<evidence type="ECO:0000256" key="1">
    <source>
        <dbReference type="SAM" id="MobiDB-lite"/>
    </source>
</evidence>
<sequence length="410" mass="45266">MANALGVATGRMGLLNRIRAMPDPLYDTPRVLGVDDFATRRGHSYTTVITDGERHQPIEVLPGREAAPLAAWLTAHPGVEVICRDRAGAYAEGAALGASDALQVADRFHLWQNLGQAVEKCVAAHRDQLRTLTLQPEEEDAAISTASTGEAASVPDDALPTGRRAERMRAHHALVHGMLNEGMGLRAIARHLGWGRHTVQRYARAARWQDAVTGRRTRPSRLDIHRPYLQRRIDETAGVISIKELREGLAAQGRPVLYSSLRDWARSRLQWPTAPVRPPAPPSVRQVTGWLTRRPSTLTENEHQQLKAVLNACPELATTHRLVRDFGDMLTQQTGVLLPAWIEDTAEAKLPGLTGFARGLNSDFDAVTAGLTLRWSSGGTEGAVNRIKKIKRQLYGRAEFEPLRKMILLQ</sequence>
<dbReference type="AlphaFoldDB" id="A0A6G4V2F5"/>
<name>A0A6G4V2F5_9ACTN</name>
<dbReference type="PROSITE" id="PS50531">
    <property type="entry name" value="HTH_IS21"/>
    <property type="match status" value="1"/>
</dbReference>
<dbReference type="InterPro" id="IPR002560">
    <property type="entry name" value="Transposase_DDE"/>
</dbReference>
<evidence type="ECO:0000313" key="3">
    <source>
        <dbReference type="EMBL" id="NGO08115.1"/>
    </source>
</evidence>
<protein>
    <submittedName>
        <fullName evidence="3">ISL3 family transposase</fullName>
    </submittedName>
</protein>
<dbReference type="Pfam" id="PF01610">
    <property type="entry name" value="DDE_Tnp_ISL3"/>
    <property type="match status" value="2"/>
</dbReference>
<dbReference type="InterPro" id="IPR017894">
    <property type="entry name" value="HTH_IS21_transposase_type"/>
</dbReference>
<dbReference type="EMBL" id="JAAKZY010000025">
    <property type="protein sequence ID" value="NGO08115.1"/>
    <property type="molecule type" value="Genomic_DNA"/>
</dbReference>
<dbReference type="RefSeq" id="WP_165257398.1">
    <property type="nucleotide sequence ID" value="NZ_JAAKZY010000025.1"/>
</dbReference>
<proteinExistence type="predicted"/>
<accession>A0A6G4V2F5</accession>
<dbReference type="PANTHER" id="PTHR33498:SF1">
    <property type="entry name" value="TRANSPOSASE FOR INSERTION SEQUENCE ELEMENT IS1557"/>
    <property type="match status" value="1"/>
</dbReference>
<dbReference type="InterPro" id="IPR047951">
    <property type="entry name" value="Transpos_ISL3"/>
</dbReference>
<dbReference type="NCBIfam" id="NF033550">
    <property type="entry name" value="transpos_ISL3"/>
    <property type="match status" value="1"/>
</dbReference>
<comment type="caution">
    <text evidence="3">The sequence shown here is derived from an EMBL/GenBank/DDBJ whole genome shotgun (WGS) entry which is preliminary data.</text>
</comment>
<keyword evidence="4" id="KW-1185">Reference proteome</keyword>
<dbReference type="Proteomes" id="UP000472335">
    <property type="component" value="Unassembled WGS sequence"/>
</dbReference>
<dbReference type="PANTHER" id="PTHR33498">
    <property type="entry name" value="TRANSPOSASE FOR INSERTION SEQUENCE ELEMENT IS1557"/>
    <property type="match status" value="1"/>
</dbReference>
<feature type="domain" description="HTH IS21-type" evidence="2">
    <location>
        <begin position="170"/>
        <end position="233"/>
    </location>
</feature>
<feature type="region of interest" description="Disordered" evidence="1">
    <location>
        <begin position="137"/>
        <end position="157"/>
    </location>
</feature>
<evidence type="ECO:0000313" key="4">
    <source>
        <dbReference type="Proteomes" id="UP000472335"/>
    </source>
</evidence>
<reference evidence="3 4" key="1">
    <citation type="submission" date="2020-02" db="EMBL/GenBank/DDBJ databases">
        <title>Whole-genome analyses of novel actinobacteria.</title>
        <authorList>
            <person name="Sahin N."/>
            <person name="Gencbay T."/>
        </authorList>
    </citation>
    <scope>NUCLEOTIDE SEQUENCE [LARGE SCALE GENOMIC DNA]</scope>
    <source>
        <strain evidence="3 4">HC44</strain>
    </source>
</reference>
<organism evidence="3 4">
    <name type="scientific">Streptomyces scabichelini</name>
    <dbReference type="NCBI Taxonomy" id="2711217"/>
    <lineage>
        <taxon>Bacteria</taxon>
        <taxon>Bacillati</taxon>
        <taxon>Actinomycetota</taxon>
        <taxon>Actinomycetes</taxon>
        <taxon>Kitasatosporales</taxon>
        <taxon>Streptomycetaceae</taxon>
        <taxon>Streptomyces</taxon>
    </lineage>
</organism>
<evidence type="ECO:0000259" key="2">
    <source>
        <dbReference type="PROSITE" id="PS50531"/>
    </source>
</evidence>
<gene>
    <name evidence="3" type="ORF">G5C60_10790</name>
</gene>